<proteinExistence type="predicted"/>
<gene>
    <name evidence="1" type="ORF">L0668_15345</name>
</gene>
<comment type="caution">
    <text evidence="1">The sequence shown here is derived from an EMBL/GenBank/DDBJ whole genome shotgun (WGS) entry which is preliminary data.</text>
</comment>
<evidence type="ECO:0000313" key="2">
    <source>
        <dbReference type="Proteomes" id="UP001521137"/>
    </source>
</evidence>
<dbReference type="RefSeq" id="WP_235313593.1">
    <property type="nucleotide sequence ID" value="NZ_JAKGAS010000008.1"/>
</dbReference>
<accession>A0ABS9DCH4</accession>
<evidence type="ECO:0008006" key="3">
    <source>
        <dbReference type="Google" id="ProtNLM"/>
    </source>
</evidence>
<keyword evidence="2" id="KW-1185">Reference proteome</keyword>
<evidence type="ECO:0000313" key="1">
    <source>
        <dbReference type="EMBL" id="MCF2949494.1"/>
    </source>
</evidence>
<reference evidence="1 2" key="1">
    <citation type="submission" date="2022-01" db="EMBL/GenBank/DDBJ databases">
        <title>Paraglaciecola sp. G1-23.</title>
        <authorList>
            <person name="Jin M.S."/>
            <person name="Han D.M."/>
            <person name="Kim H.M."/>
            <person name="Jeon C.O."/>
        </authorList>
    </citation>
    <scope>NUCLEOTIDE SEQUENCE [LARGE SCALE GENOMIC DNA]</scope>
    <source>
        <strain evidence="1 2">G1-23</strain>
    </source>
</reference>
<dbReference type="Proteomes" id="UP001521137">
    <property type="component" value="Unassembled WGS sequence"/>
</dbReference>
<sequence length="144" mass="16921">MWRTIERVTQQNVDVFIEVNKKSMGKAQGKNTIYLAPKMFVRKMETHPEDRLVVVVMHEYGHILYNRMAVQKTRNKAKHEYAAFKYSVEYALNMAENGDTGPIKQLIKYLLIRVTKGKNSDPHTIALNKLTKEQFWKDTVENYQ</sequence>
<name>A0ABS9DCH4_9ALTE</name>
<organism evidence="1 2">
    <name type="scientific">Paraglaciecola algarum</name>
    <dbReference type="NCBI Taxonomy" id="3050085"/>
    <lineage>
        <taxon>Bacteria</taxon>
        <taxon>Pseudomonadati</taxon>
        <taxon>Pseudomonadota</taxon>
        <taxon>Gammaproteobacteria</taxon>
        <taxon>Alteromonadales</taxon>
        <taxon>Alteromonadaceae</taxon>
        <taxon>Paraglaciecola</taxon>
    </lineage>
</organism>
<protein>
    <recommendedName>
        <fullName evidence="3">Peptidase M48 domain-containing protein</fullName>
    </recommendedName>
</protein>
<dbReference type="EMBL" id="JAKGAS010000008">
    <property type="protein sequence ID" value="MCF2949494.1"/>
    <property type="molecule type" value="Genomic_DNA"/>
</dbReference>